<feature type="transmembrane region" description="Helical" evidence="5">
    <location>
        <begin position="6"/>
        <end position="26"/>
    </location>
</feature>
<dbReference type="OrthoDB" id="9787346at2"/>
<comment type="caution">
    <text evidence="6">The sequence shown here is derived from an EMBL/GenBank/DDBJ whole genome shotgun (WGS) entry which is preliminary data.</text>
</comment>
<dbReference type="EMBL" id="BIFR01000002">
    <property type="protein sequence ID" value="GCE16013.1"/>
    <property type="molecule type" value="Genomic_DNA"/>
</dbReference>
<evidence type="ECO:0000256" key="3">
    <source>
        <dbReference type="ARBA" id="ARBA00022989"/>
    </source>
</evidence>
<organism evidence="6 7">
    <name type="scientific">Tengunoibacter tsumagoiensis</name>
    <dbReference type="NCBI Taxonomy" id="2014871"/>
    <lineage>
        <taxon>Bacteria</taxon>
        <taxon>Bacillati</taxon>
        <taxon>Chloroflexota</taxon>
        <taxon>Ktedonobacteria</taxon>
        <taxon>Ktedonobacterales</taxon>
        <taxon>Dictyobacteraceae</taxon>
        <taxon>Tengunoibacter</taxon>
    </lineage>
</organism>
<feature type="transmembrane region" description="Helical" evidence="5">
    <location>
        <begin position="182"/>
        <end position="206"/>
    </location>
</feature>
<feature type="transmembrane region" description="Helical" evidence="5">
    <location>
        <begin position="73"/>
        <end position="98"/>
    </location>
</feature>
<feature type="transmembrane region" description="Helical" evidence="5">
    <location>
        <begin position="257"/>
        <end position="278"/>
    </location>
</feature>
<keyword evidence="2 5" id="KW-0812">Transmembrane</keyword>
<feature type="transmembrane region" description="Helical" evidence="5">
    <location>
        <begin position="150"/>
        <end position="176"/>
    </location>
</feature>
<gene>
    <name evidence="6" type="ORF">KTT_58720</name>
</gene>
<proteinExistence type="predicted"/>
<feature type="transmembrane region" description="Helical" evidence="5">
    <location>
        <begin position="35"/>
        <end position="53"/>
    </location>
</feature>
<dbReference type="GO" id="GO:0016020">
    <property type="term" value="C:membrane"/>
    <property type="evidence" value="ECO:0007669"/>
    <property type="project" value="UniProtKB-SubCell"/>
</dbReference>
<dbReference type="Pfam" id="PF02535">
    <property type="entry name" value="Zip"/>
    <property type="match status" value="1"/>
</dbReference>
<dbReference type="AlphaFoldDB" id="A0A402AA21"/>
<dbReference type="Proteomes" id="UP000287352">
    <property type="component" value="Unassembled WGS sequence"/>
</dbReference>
<dbReference type="PANTHER" id="PTHR11040:SF205">
    <property type="entry name" value="ZINC TRANSPORTER ZUPT"/>
    <property type="match status" value="1"/>
</dbReference>
<protein>
    <recommendedName>
        <fullName evidence="8">Zinc permease</fullName>
    </recommendedName>
</protein>
<dbReference type="InterPro" id="IPR003689">
    <property type="entry name" value="ZIP"/>
</dbReference>
<feature type="transmembrane region" description="Helical" evidence="5">
    <location>
        <begin position="290"/>
        <end position="310"/>
    </location>
</feature>
<dbReference type="PANTHER" id="PTHR11040">
    <property type="entry name" value="ZINC/IRON TRANSPORTER"/>
    <property type="match status" value="1"/>
</dbReference>
<keyword evidence="4 5" id="KW-0472">Membrane</keyword>
<name>A0A402AA21_9CHLR</name>
<accession>A0A402AA21</accession>
<evidence type="ECO:0000256" key="1">
    <source>
        <dbReference type="ARBA" id="ARBA00004141"/>
    </source>
</evidence>
<evidence type="ECO:0000313" key="7">
    <source>
        <dbReference type="Proteomes" id="UP000287352"/>
    </source>
</evidence>
<sequence length="311" mass="32798">MSTGTIILLGAFAGFTIYLGLPLAFLKRAPQRLKTFANMLATGVLVFLFFDVVSKGSEPINSAIETLRDKHTGATTVFAEVGLMVLGFFIGLLGLVYFNSYVIARYKPKKQVIVETGTPDVEPVLVGAVASKAAMEARGERVQTVKAPNVTATVIPSVSVPSPMLLSLMIAVGIGLHNFSEGLAIGQSAVTGAISLATILIIGFGLHNMTEGFGIAGPLTSTEKVSWKFILLLGLIGGGPTFLGTMIGMAFQSDLLFILFLALAAGSILYVIVELLAVAKRTTSNQIIMWGLFVGFLLGYLTDLIVTYAGA</sequence>
<keyword evidence="7" id="KW-1185">Reference proteome</keyword>
<keyword evidence="3 5" id="KW-1133">Transmembrane helix</keyword>
<evidence type="ECO:0000256" key="5">
    <source>
        <dbReference type="SAM" id="Phobius"/>
    </source>
</evidence>
<feature type="transmembrane region" description="Helical" evidence="5">
    <location>
        <begin position="227"/>
        <end position="251"/>
    </location>
</feature>
<dbReference type="GO" id="GO:0005385">
    <property type="term" value="F:zinc ion transmembrane transporter activity"/>
    <property type="evidence" value="ECO:0007669"/>
    <property type="project" value="TreeGrafter"/>
</dbReference>
<comment type="subcellular location">
    <subcellularLocation>
        <location evidence="1">Membrane</location>
        <topology evidence="1">Multi-pass membrane protein</topology>
    </subcellularLocation>
</comment>
<dbReference type="RefSeq" id="WP_126583403.1">
    <property type="nucleotide sequence ID" value="NZ_BIFR01000002.1"/>
</dbReference>
<evidence type="ECO:0008006" key="8">
    <source>
        <dbReference type="Google" id="ProtNLM"/>
    </source>
</evidence>
<evidence type="ECO:0000256" key="2">
    <source>
        <dbReference type="ARBA" id="ARBA00022692"/>
    </source>
</evidence>
<evidence type="ECO:0000256" key="4">
    <source>
        <dbReference type="ARBA" id="ARBA00023136"/>
    </source>
</evidence>
<evidence type="ECO:0000313" key="6">
    <source>
        <dbReference type="EMBL" id="GCE16013.1"/>
    </source>
</evidence>
<reference evidence="7" key="1">
    <citation type="submission" date="2018-12" db="EMBL/GenBank/DDBJ databases">
        <title>Tengunoibacter tsumagoiensis gen. nov., sp. nov., Dictyobacter kobayashii sp. nov., D. alpinus sp. nov., and D. joshuensis sp. nov. and description of Dictyobacteraceae fam. nov. within the order Ktedonobacterales isolated from Tengu-no-mugimeshi.</title>
        <authorList>
            <person name="Wang C.M."/>
            <person name="Zheng Y."/>
            <person name="Sakai Y."/>
            <person name="Toyoda A."/>
            <person name="Minakuchi Y."/>
            <person name="Abe K."/>
            <person name="Yokota A."/>
            <person name="Yabe S."/>
        </authorList>
    </citation>
    <scope>NUCLEOTIDE SEQUENCE [LARGE SCALE GENOMIC DNA]</scope>
    <source>
        <strain evidence="7">Uno3</strain>
    </source>
</reference>